<evidence type="ECO:0000313" key="2">
    <source>
        <dbReference type="EMBL" id="OYQ31295.1"/>
    </source>
</evidence>
<keyword evidence="1" id="KW-1133">Transmembrane helix</keyword>
<dbReference type="OrthoDB" id="7391202at2"/>
<dbReference type="Proteomes" id="UP000216991">
    <property type="component" value="Unassembled WGS sequence"/>
</dbReference>
<dbReference type="EMBL" id="NOXT01000087">
    <property type="protein sequence ID" value="OYQ31295.1"/>
    <property type="molecule type" value="Genomic_DNA"/>
</dbReference>
<comment type="caution">
    <text evidence="2">The sequence shown here is derived from an EMBL/GenBank/DDBJ whole genome shotgun (WGS) entry which is preliminary data.</text>
</comment>
<sequence>MIERAAWAVLALIHALPALALFNPGLISRLYGVAPGDGAFLLLHHRAALFLGVLILCLWAAAVPGVRQAASVVVAVSMLSFLWLWQGAGRPAALNSIAFADLIGLPALA</sequence>
<protein>
    <recommendedName>
        <fullName evidence="4">Phosphopantetheine adenylyltransferase</fullName>
    </recommendedName>
</protein>
<gene>
    <name evidence="2" type="ORF">CHU93_04465</name>
</gene>
<keyword evidence="1" id="KW-0812">Transmembrane</keyword>
<dbReference type="RefSeq" id="WP_094472945.1">
    <property type="nucleotide sequence ID" value="NZ_NOXT01000087.1"/>
</dbReference>
<evidence type="ECO:0008006" key="4">
    <source>
        <dbReference type="Google" id="ProtNLM"/>
    </source>
</evidence>
<evidence type="ECO:0000256" key="1">
    <source>
        <dbReference type="SAM" id="Phobius"/>
    </source>
</evidence>
<keyword evidence="1" id="KW-0472">Membrane</keyword>
<keyword evidence="3" id="KW-1185">Reference proteome</keyword>
<name>A0A255YRP7_9SPHN</name>
<evidence type="ECO:0000313" key="3">
    <source>
        <dbReference type="Proteomes" id="UP000216991"/>
    </source>
</evidence>
<organism evidence="2 3">
    <name type="scientific">Sandarakinorhabdus cyanobacteriorum</name>
    <dbReference type="NCBI Taxonomy" id="1981098"/>
    <lineage>
        <taxon>Bacteria</taxon>
        <taxon>Pseudomonadati</taxon>
        <taxon>Pseudomonadota</taxon>
        <taxon>Alphaproteobacteria</taxon>
        <taxon>Sphingomonadales</taxon>
        <taxon>Sphingosinicellaceae</taxon>
        <taxon>Sandarakinorhabdus</taxon>
    </lineage>
</organism>
<feature type="transmembrane region" description="Helical" evidence="1">
    <location>
        <begin position="44"/>
        <end position="62"/>
    </location>
</feature>
<feature type="transmembrane region" description="Helical" evidence="1">
    <location>
        <begin position="69"/>
        <end position="86"/>
    </location>
</feature>
<dbReference type="AlphaFoldDB" id="A0A255YRP7"/>
<reference evidence="2 3" key="1">
    <citation type="submission" date="2017-07" db="EMBL/GenBank/DDBJ databases">
        <title>Sandarakinorhabdus cyanobacteriorum sp. nov., a novel bacterium isolated from cyanobacterial aggregates in a eutrophic lake.</title>
        <authorList>
            <person name="Cai H."/>
        </authorList>
    </citation>
    <scope>NUCLEOTIDE SEQUENCE [LARGE SCALE GENOMIC DNA]</scope>
    <source>
        <strain evidence="2 3">TH057</strain>
    </source>
</reference>
<accession>A0A255YRP7</accession>
<proteinExistence type="predicted"/>